<dbReference type="OrthoDB" id="9773799at2"/>
<dbReference type="STRING" id="37625.SAMN05660420_01815"/>
<dbReference type="InterPro" id="IPR052340">
    <property type="entry name" value="RNase_Y/CdgJ"/>
</dbReference>
<dbReference type="EMBL" id="FNQN01000005">
    <property type="protein sequence ID" value="SEA34702.1"/>
    <property type="molecule type" value="Genomic_DNA"/>
</dbReference>
<dbReference type="PROSITE" id="PS51833">
    <property type="entry name" value="HDOD"/>
    <property type="match status" value="1"/>
</dbReference>
<dbReference type="RefSeq" id="WP_092347118.1">
    <property type="nucleotide sequence ID" value="NZ_FNQN01000005.1"/>
</dbReference>
<feature type="domain" description="HDOD" evidence="1">
    <location>
        <begin position="15"/>
        <end position="207"/>
    </location>
</feature>
<keyword evidence="3" id="KW-1185">Reference proteome</keyword>
<dbReference type="AlphaFoldDB" id="A0A1H4AGK7"/>
<dbReference type="Gene3D" id="1.10.3210.10">
    <property type="entry name" value="Hypothetical protein af1432"/>
    <property type="match status" value="1"/>
</dbReference>
<evidence type="ECO:0000313" key="3">
    <source>
        <dbReference type="Proteomes" id="UP000199409"/>
    </source>
</evidence>
<organism evidence="2 3">
    <name type="scientific">Desulfuromusa kysingii</name>
    <dbReference type="NCBI Taxonomy" id="37625"/>
    <lineage>
        <taxon>Bacteria</taxon>
        <taxon>Pseudomonadati</taxon>
        <taxon>Thermodesulfobacteriota</taxon>
        <taxon>Desulfuromonadia</taxon>
        <taxon>Desulfuromonadales</taxon>
        <taxon>Geopsychrobacteraceae</taxon>
        <taxon>Desulfuromusa</taxon>
    </lineage>
</organism>
<dbReference type="Pfam" id="PF08668">
    <property type="entry name" value="HDOD"/>
    <property type="match status" value="1"/>
</dbReference>
<dbReference type="InterPro" id="IPR013976">
    <property type="entry name" value="HDOD"/>
</dbReference>
<accession>A0A1H4AGK7</accession>
<proteinExistence type="predicted"/>
<sequence length="281" mass="31114">MKESFQSINFDLDNLPAMPTVAAQMMELVNDPNVSARAITKVITKDPSVAARVLKIANSSFYSMTRQVTSLPTAIVLLGETTLRNLVLATSLKGINLTFGSLEKMLWQDSIVCALASRYLSCKLAIADPEEAFIAGLFRNIGLIVLNNQKGIPAEFIFRTLQSSRNNMAKQEREIFGATHAEIGAAVLESWKLSDTLCLVTLHHSDVQFEQEPNANVINLTSIVNIADQLPGYFGVFGRPIELNLQNLSGPQRLNLDLEQLSELIEGFRVIFEENRKDFLA</sequence>
<evidence type="ECO:0000259" key="1">
    <source>
        <dbReference type="PROSITE" id="PS51833"/>
    </source>
</evidence>
<reference evidence="2 3" key="1">
    <citation type="submission" date="2016-10" db="EMBL/GenBank/DDBJ databases">
        <authorList>
            <person name="de Groot N.N."/>
        </authorList>
    </citation>
    <scope>NUCLEOTIDE SEQUENCE [LARGE SCALE GENOMIC DNA]</scope>
    <source>
        <strain evidence="2 3">DSM 7343</strain>
    </source>
</reference>
<dbReference type="SUPFAM" id="SSF109604">
    <property type="entry name" value="HD-domain/PDEase-like"/>
    <property type="match status" value="1"/>
</dbReference>
<gene>
    <name evidence="2" type="ORF">SAMN05660420_01815</name>
</gene>
<dbReference type="Proteomes" id="UP000199409">
    <property type="component" value="Unassembled WGS sequence"/>
</dbReference>
<name>A0A1H4AGK7_9BACT</name>
<evidence type="ECO:0000313" key="2">
    <source>
        <dbReference type="EMBL" id="SEA34702.1"/>
    </source>
</evidence>
<protein>
    <submittedName>
        <fullName evidence="2">HD-like signal output (HDOD) domain, no enzymatic activity</fullName>
    </submittedName>
</protein>
<dbReference type="PANTHER" id="PTHR33525">
    <property type="match status" value="1"/>
</dbReference>
<dbReference type="PANTHER" id="PTHR33525:SF3">
    <property type="entry name" value="RIBONUCLEASE Y"/>
    <property type="match status" value="1"/>
</dbReference>